<dbReference type="EMBL" id="ABJB010106244">
    <property type="status" value="NOT_ANNOTATED_CDS"/>
    <property type="molecule type" value="Genomic_DNA"/>
</dbReference>
<dbReference type="VEuPathDB" id="VectorBase:ISCP_019724"/>
<dbReference type="EMBL" id="ABJB010845685">
    <property type="status" value="NOT_ANNOTATED_CDS"/>
    <property type="molecule type" value="Genomic_DNA"/>
</dbReference>
<keyword evidence="5" id="KW-0862">Zinc</keyword>
<dbReference type="PROSITE" id="PS50950">
    <property type="entry name" value="ZF_THAP"/>
    <property type="match status" value="1"/>
</dbReference>
<dbReference type="VEuPathDB" id="VectorBase:ISCI003462"/>
<keyword evidence="9" id="KW-0804">Transcription</keyword>
<reference evidence="15" key="2">
    <citation type="submission" date="2020-05" db="UniProtKB">
        <authorList>
            <consortium name="EnsemblMetazoa"/>
        </authorList>
    </citation>
    <scope>IDENTIFICATION</scope>
    <source>
        <strain evidence="15">wikel</strain>
    </source>
</reference>
<dbReference type="GO" id="GO:0043565">
    <property type="term" value="F:sequence-specific DNA binding"/>
    <property type="evidence" value="ECO:0007669"/>
    <property type="project" value="InterPro"/>
</dbReference>
<keyword evidence="8 12" id="KW-0238">DNA-binding</keyword>
<keyword evidence="3" id="KW-0479">Metal-binding</keyword>
<evidence type="ECO:0000256" key="1">
    <source>
        <dbReference type="ARBA" id="ARBA00004642"/>
    </source>
</evidence>
<dbReference type="Pfam" id="PF05485">
    <property type="entry name" value="THAP"/>
    <property type="match status" value="1"/>
</dbReference>
<evidence type="ECO:0000313" key="16">
    <source>
        <dbReference type="Proteomes" id="UP000001555"/>
    </source>
</evidence>
<comment type="similarity">
    <text evidence="2">Belongs to the THAP1 family.</text>
</comment>
<keyword evidence="16" id="KW-1185">Reference proteome</keyword>
<accession>B7PIV9</accession>
<dbReference type="EnsemblMetazoa" id="ISCW003462-RA">
    <property type="protein sequence ID" value="ISCW003462-PA"/>
    <property type="gene ID" value="ISCW003462"/>
</dbReference>
<reference evidence="14 16" key="1">
    <citation type="submission" date="2008-03" db="EMBL/GenBank/DDBJ databases">
        <title>Annotation of Ixodes scapularis.</title>
        <authorList>
            <consortium name="Ixodes scapularis Genome Project Consortium"/>
            <person name="Caler E."/>
            <person name="Hannick L.I."/>
            <person name="Bidwell S."/>
            <person name="Joardar V."/>
            <person name="Thiagarajan M."/>
            <person name="Amedeo P."/>
            <person name="Galinsky K.J."/>
            <person name="Schobel S."/>
            <person name="Inman J."/>
            <person name="Hostetler J."/>
            <person name="Miller J."/>
            <person name="Hammond M."/>
            <person name="Megy K."/>
            <person name="Lawson D."/>
            <person name="Kodira C."/>
            <person name="Sutton G."/>
            <person name="Meyer J."/>
            <person name="Hill C.A."/>
            <person name="Birren B."/>
            <person name="Nene V."/>
            <person name="Collins F."/>
            <person name="Alarcon-Chaidez F."/>
            <person name="Wikel S."/>
            <person name="Strausberg R."/>
        </authorList>
    </citation>
    <scope>NUCLEOTIDE SEQUENCE [LARGE SCALE GENOMIC DNA]</scope>
    <source>
        <strain evidence="16">Wikel</strain>
        <strain evidence="14">Wikel colony</strain>
    </source>
</reference>
<name>B7PIV9_IXOSC</name>
<proteinExistence type="inferred from homology"/>
<dbReference type="HOGENOM" id="CLU_754960_0_0_1"/>
<evidence type="ECO:0000256" key="7">
    <source>
        <dbReference type="ARBA" id="ARBA00023054"/>
    </source>
</evidence>
<evidence type="ECO:0000256" key="2">
    <source>
        <dbReference type="ARBA" id="ARBA00006177"/>
    </source>
</evidence>
<keyword evidence="11" id="KW-0131">Cell cycle</keyword>
<evidence type="ECO:0000256" key="10">
    <source>
        <dbReference type="ARBA" id="ARBA00023242"/>
    </source>
</evidence>
<evidence type="ECO:0000313" key="14">
    <source>
        <dbReference type="EMBL" id="EEC06531.1"/>
    </source>
</evidence>
<dbReference type="OrthoDB" id="6418547at2759"/>
<dbReference type="VEuPathDB" id="VectorBase:ISCW003462"/>
<evidence type="ECO:0000256" key="4">
    <source>
        <dbReference type="ARBA" id="ARBA00022771"/>
    </source>
</evidence>
<dbReference type="PANTHER" id="PTHR46600:SF1">
    <property type="entry name" value="THAP DOMAIN-CONTAINING PROTEIN 1"/>
    <property type="match status" value="1"/>
</dbReference>
<dbReference type="PaxDb" id="6945-B7PIV9"/>
<evidence type="ECO:0000259" key="13">
    <source>
        <dbReference type="PROSITE" id="PS50950"/>
    </source>
</evidence>
<dbReference type="EMBL" id="DS722233">
    <property type="protein sequence ID" value="EEC06531.1"/>
    <property type="molecule type" value="Genomic_DNA"/>
</dbReference>
<keyword evidence="4 12" id="KW-0863">Zinc-finger</keyword>
<evidence type="ECO:0000256" key="8">
    <source>
        <dbReference type="ARBA" id="ARBA00023125"/>
    </source>
</evidence>
<dbReference type="EMBL" id="ABJB010483225">
    <property type="status" value="NOT_ANNOTATED_CDS"/>
    <property type="molecule type" value="Genomic_DNA"/>
</dbReference>
<dbReference type="InterPro" id="IPR006612">
    <property type="entry name" value="THAP_Znf"/>
</dbReference>
<dbReference type="SMART" id="SM00980">
    <property type="entry name" value="THAP"/>
    <property type="match status" value="1"/>
</dbReference>
<comment type="subcellular location">
    <subcellularLocation>
        <location evidence="1">Nucleus</location>
        <location evidence="1">Nucleoplasm</location>
    </subcellularLocation>
</comment>
<evidence type="ECO:0000256" key="6">
    <source>
        <dbReference type="ARBA" id="ARBA00023015"/>
    </source>
</evidence>
<keyword evidence="7" id="KW-0175">Coiled coil</keyword>
<dbReference type="Proteomes" id="UP000001555">
    <property type="component" value="Unassembled WGS sequence"/>
</dbReference>
<dbReference type="SMART" id="SM00692">
    <property type="entry name" value="DM3"/>
    <property type="match status" value="1"/>
</dbReference>
<dbReference type="GO" id="GO:0008270">
    <property type="term" value="F:zinc ion binding"/>
    <property type="evidence" value="ECO:0007669"/>
    <property type="project" value="UniProtKB-KW"/>
</dbReference>
<evidence type="ECO:0000256" key="11">
    <source>
        <dbReference type="ARBA" id="ARBA00023306"/>
    </source>
</evidence>
<dbReference type="InterPro" id="IPR026516">
    <property type="entry name" value="THAP1/10"/>
</dbReference>
<evidence type="ECO:0000256" key="12">
    <source>
        <dbReference type="PROSITE-ProRule" id="PRU00309"/>
    </source>
</evidence>
<feature type="domain" description="THAP-type" evidence="13">
    <location>
        <begin position="12"/>
        <end position="105"/>
    </location>
</feature>
<dbReference type="PANTHER" id="PTHR46600">
    <property type="entry name" value="THAP DOMAIN-CONTAINING"/>
    <property type="match status" value="1"/>
</dbReference>
<protein>
    <recommendedName>
        <fullName evidence="13">THAP-type domain-containing protein</fullName>
    </recommendedName>
</protein>
<evidence type="ECO:0000313" key="15">
    <source>
        <dbReference type="EnsemblMetazoa" id="ISCW003462-PA"/>
    </source>
</evidence>
<dbReference type="AlphaFoldDB" id="B7PIV9"/>
<dbReference type="GO" id="GO:0005654">
    <property type="term" value="C:nucleoplasm"/>
    <property type="evidence" value="ECO:0007669"/>
    <property type="project" value="UniProtKB-SubCell"/>
</dbReference>
<gene>
    <name evidence="14" type="ORF">IscW_ISCW003462</name>
</gene>
<dbReference type="SUPFAM" id="SSF57716">
    <property type="entry name" value="Glucocorticoid receptor-like (DNA-binding domain)"/>
    <property type="match status" value="1"/>
</dbReference>
<keyword evidence="6" id="KW-0805">Transcription regulation</keyword>
<organism>
    <name type="scientific">Ixodes scapularis</name>
    <name type="common">Black-legged tick</name>
    <name type="synonym">Deer tick</name>
    <dbReference type="NCBI Taxonomy" id="6945"/>
    <lineage>
        <taxon>Eukaryota</taxon>
        <taxon>Metazoa</taxon>
        <taxon>Ecdysozoa</taxon>
        <taxon>Arthropoda</taxon>
        <taxon>Chelicerata</taxon>
        <taxon>Arachnida</taxon>
        <taxon>Acari</taxon>
        <taxon>Parasitiformes</taxon>
        <taxon>Ixodida</taxon>
        <taxon>Ixodoidea</taxon>
        <taxon>Ixodidae</taxon>
        <taxon>Ixodinae</taxon>
        <taxon>Ixodes</taxon>
    </lineage>
</organism>
<evidence type="ECO:0000256" key="5">
    <source>
        <dbReference type="ARBA" id="ARBA00022833"/>
    </source>
</evidence>
<keyword evidence="10" id="KW-0539">Nucleus</keyword>
<dbReference type="EMBL" id="ABJB010096159">
    <property type="status" value="NOT_ANNOTATED_CDS"/>
    <property type="molecule type" value="Genomic_DNA"/>
</dbReference>
<dbReference type="InParanoid" id="B7PIV9"/>
<sequence>MMEKARKATSKSSRSCFVPNCNSGYNSCPEKRSLFRAPRDAALFEQWGRAISRTDKKLQHHNSVCELHFEERFIQRTHRYIIHGAEVFLPREVVKLKERAVPTIFGVSSKEDKRKLKAPPQGIEAKPVSLHLTATQGEAPSNKTNLNVERVNRSTMTEAKPLPQTVGAVSPTAPSNVSESTDCNSCACCYLFENLECPSKYWSQQLLATEPLTVSYQTATYTGEGNHPIALDKVVVFRTTETNSGAAVCKVYLRGFLHQEKAVASRREAQDALSYVGRLELCAGVGLLGEFASITLEEAKLRITRDRMYADQCGGSVVGAVGKRCSACKQSRKLLTTRQWKAKKDGKAPLDCVTFVYSFGQPTVAKS</sequence>
<evidence type="ECO:0000256" key="9">
    <source>
        <dbReference type="ARBA" id="ARBA00023163"/>
    </source>
</evidence>
<evidence type="ECO:0000256" key="3">
    <source>
        <dbReference type="ARBA" id="ARBA00022723"/>
    </source>
</evidence>